<dbReference type="EMBL" id="SWAD01000079">
    <property type="protein sequence ID" value="TMQ75716.1"/>
    <property type="molecule type" value="Genomic_DNA"/>
</dbReference>
<sequence>MGNPTLYVGQAHAAREGFFQRSPFVLFVTDLDVNPDRR</sequence>
<name>A0A5S4EK93_9PROT</name>
<dbReference type="Proteomes" id="UP000306324">
    <property type="component" value="Unassembled WGS sequence"/>
</dbReference>
<comment type="caution">
    <text evidence="1">The sequence shown here is derived from an EMBL/GenBank/DDBJ whole genome shotgun (WGS) entry which is preliminary data.</text>
</comment>
<protein>
    <submittedName>
        <fullName evidence="1">Uncharacterized protein</fullName>
    </submittedName>
</protein>
<evidence type="ECO:0000313" key="2">
    <source>
        <dbReference type="Proteomes" id="UP000306324"/>
    </source>
</evidence>
<accession>A0A5S4EK93</accession>
<organism evidence="1 2">
    <name type="scientific">Candidatus Accumulibacter phosphatis</name>
    <dbReference type="NCBI Taxonomy" id="327160"/>
    <lineage>
        <taxon>Bacteria</taxon>
        <taxon>Pseudomonadati</taxon>
        <taxon>Pseudomonadota</taxon>
        <taxon>Betaproteobacteria</taxon>
        <taxon>Candidatus Accumulibacter</taxon>
    </lineage>
</organism>
<keyword evidence="2" id="KW-1185">Reference proteome</keyword>
<dbReference type="AlphaFoldDB" id="A0A5S4EK93"/>
<reference evidence="1 2" key="1">
    <citation type="submission" date="2019-04" db="EMBL/GenBank/DDBJ databases">
        <title>A novel phosphate-accumulating bacterium identified in bioreactor for phosphate removal from wastewater.</title>
        <authorList>
            <person name="Kotlyarov R.Y."/>
            <person name="Beletsky A.V."/>
            <person name="Kallistova A.Y."/>
            <person name="Dorofeev A.G."/>
            <person name="Nikolaev Y.Y."/>
            <person name="Pimenov N.V."/>
            <person name="Ravin N.V."/>
            <person name="Mardanov A.V."/>
        </authorList>
    </citation>
    <scope>NUCLEOTIDE SEQUENCE [LARGE SCALE GENOMIC DNA]</scope>
    <source>
        <strain evidence="1 2">Bin19</strain>
    </source>
</reference>
<gene>
    <name evidence="1" type="ORF">ACCUM_0618</name>
</gene>
<proteinExistence type="predicted"/>
<evidence type="ECO:0000313" key="1">
    <source>
        <dbReference type="EMBL" id="TMQ75716.1"/>
    </source>
</evidence>